<feature type="domain" description="HTH tetR-type" evidence="3">
    <location>
        <begin position="10"/>
        <end position="70"/>
    </location>
</feature>
<reference evidence="4 5" key="1">
    <citation type="submission" date="2017-08" db="EMBL/GenBank/DDBJ databases">
        <title>Infants hospitalized years apart are colonized by the same room-sourced microbial strains.</title>
        <authorList>
            <person name="Brooks B."/>
            <person name="Olm M.R."/>
            <person name="Firek B.A."/>
            <person name="Baker R."/>
            <person name="Thomas B.C."/>
            <person name="Morowitz M.J."/>
            <person name="Banfield J.F."/>
        </authorList>
    </citation>
    <scope>NUCLEOTIDE SEQUENCE [LARGE SCALE GENOMIC DNA]</scope>
    <source>
        <strain evidence="4">S2_005_002_R2_33</strain>
    </source>
</reference>
<name>A0A2W5QA46_9SPHN</name>
<evidence type="ECO:0000313" key="4">
    <source>
        <dbReference type="EMBL" id="PZQ54347.1"/>
    </source>
</evidence>
<dbReference type="GO" id="GO:0003700">
    <property type="term" value="F:DNA-binding transcription factor activity"/>
    <property type="evidence" value="ECO:0007669"/>
    <property type="project" value="TreeGrafter"/>
</dbReference>
<sequence>MDGSRAARSVARREHLLDTARKLFVEQGFHRTGMAQIALASGIKVGQIYRDFANKEAIIAAICEGNLVAWLEEDKLERAVAARDTAAISAWIERFCAEEPPHEDRRLMAELVAEVGRNPIIAALSKQTDCRVRRRLDEALESLSPNAPRDKRSSVVDLVFLLSWGMMAMMEMSPDENFAPIRDHIVSVLRKEVAALNA</sequence>
<dbReference type="InterPro" id="IPR009057">
    <property type="entry name" value="Homeodomain-like_sf"/>
</dbReference>
<dbReference type="EMBL" id="QFPX01000009">
    <property type="protein sequence ID" value="PZQ54347.1"/>
    <property type="molecule type" value="Genomic_DNA"/>
</dbReference>
<dbReference type="PANTHER" id="PTHR30055">
    <property type="entry name" value="HTH-TYPE TRANSCRIPTIONAL REGULATOR RUTR"/>
    <property type="match status" value="1"/>
</dbReference>
<dbReference type="InterPro" id="IPR001647">
    <property type="entry name" value="HTH_TetR"/>
</dbReference>
<gene>
    <name evidence="4" type="ORF">DI555_13050</name>
</gene>
<evidence type="ECO:0000256" key="1">
    <source>
        <dbReference type="ARBA" id="ARBA00023125"/>
    </source>
</evidence>
<dbReference type="SUPFAM" id="SSF46689">
    <property type="entry name" value="Homeodomain-like"/>
    <property type="match status" value="1"/>
</dbReference>
<dbReference type="PROSITE" id="PS50977">
    <property type="entry name" value="HTH_TETR_2"/>
    <property type="match status" value="1"/>
</dbReference>
<dbReference type="PANTHER" id="PTHR30055:SF226">
    <property type="entry name" value="HTH-TYPE TRANSCRIPTIONAL REGULATOR PKSA"/>
    <property type="match status" value="1"/>
</dbReference>
<evidence type="ECO:0000256" key="2">
    <source>
        <dbReference type="PROSITE-ProRule" id="PRU00335"/>
    </source>
</evidence>
<dbReference type="Gene3D" id="1.10.357.10">
    <property type="entry name" value="Tetracycline Repressor, domain 2"/>
    <property type="match status" value="1"/>
</dbReference>
<accession>A0A2W5QA46</accession>
<evidence type="ECO:0000259" key="3">
    <source>
        <dbReference type="PROSITE" id="PS50977"/>
    </source>
</evidence>
<evidence type="ECO:0000313" key="5">
    <source>
        <dbReference type="Proteomes" id="UP000249082"/>
    </source>
</evidence>
<feature type="DNA-binding region" description="H-T-H motif" evidence="2">
    <location>
        <begin position="33"/>
        <end position="52"/>
    </location>
</feature>
<dbReference type="PRINTS" id="PR00455">
    <property type="entry name" value="HTHTETR"/>
</dbReference>
<dbReference type="Pfam" id="PF00440">
    <property type="entry name" value="TetR_N"/>
    <property type="match status" value="1"/>
</dbReference>
<proteinExistence type="predicted"/>
<dbReference type="InterPro" id="IPR050109">
    <property type="entry name" value="HTH-type_TetR-like_transc_reg"/>
</dbReference>
<dbReference type="AlphaFoldDB" id="A0A2W5QA46"/>
<organism evidence="4 5">
    <name type="scientific">Novosphingobium pentaromativorans</name>
    <dbReference type="NCBI Taxonomy" id="205844"/>
    <lineage>
        <taxon>Bacteria</taxon>
        <taxon>Pseudomonadati</taxon>
        <taxon>Pseudomonadota</taxon>
        <taxon>Alphaproteobacteria</taxon>
        <taxon>Sphingomonadales</taxon>
        <taxon>Sphingomonadaceae</taxon>
        <taxon>Novosphingobium</taxon>
    </lineage>
</organism>
<dbReference type="Proteomes" id="UP000249082">
    <property type="component" value="Unassembled WGS sequence"/>
</dbReference>
<dbReference type="GO" id="GO:0000976">
    <property type="term" value="F:transcription cis-regulatory region binding"/>
    <property type="evidence" value="ECO:0007669"/>
    <property type="project" value="TreeGrafter"/>
</dbReference>
<comment type="caution">
    <text evidence="4">The sequence shown here is derived from an EMBL/GenBank/DDBJ whole genome shotgun (WGS) entry which is preliminary data.</text>
</comment>
<protein>
    <submittedName>
        <fullName evidence="4">TetR/AcrR family transcriptional regulator</fullName>
    </submittedName>
</protein>
<keyword evidence="1 2" id="KW-0238">DNA-binding</keyword>